<evidence type="ECO:0000256" key="1">
    <source>
        <dbReference type="SAM" id="Phobius"/>
    </source>
</evidence>
<sequence>MTIRVHDGDFQVTRIPGENVTVYHGLWLDCEKSHKLGNETNVVQKNFGCDFLAFGPNEVFKCDFSFAHMHDESDTSVPLVSSTFAEYQNILLVLFLLAQLFAFFFCVLHFLSGFIKLGSCEECLYDAAALLAASLCTVGCIIFYIVTRRNQENSYSPAQVETTRNESDFISSTTTSISFWLMVVGTVFYTVVAAICVVLHKSCKKNARILPEQFYEADGQKGARKITFDASSERRRFDYDDDGFSMPSVRKLTPHPRSCSIITTD</sequence>
<dbReference type="AlphaFoldDB" id="A0A0M3IY94"/>
<proteinExistence type="predicted"/>
<reference evidence="4" key="1">
    <citation type="submission" date="2017-02" db="UniProtKB">
        <authorList>
            <consortium name="WormBaseParasite"/>
        </authorList>
    </citation>
    <scope>IDENTIFICATION</scope>
</reference>
<dbReference type="GO" id="GO:0016020">
    <property type="term" value="C:membrane"/>
    <property type="evidence" value="ECO:0007669"/>
    <property type="project" value="InterPro"/>
</dbReference>
<dbReference type="Gene3D" id="1.20.140.150">
    <property type="match status" value="1"/>
</dbReference>
<protein>
    <submittedName>
        <fullName evidence="2 4">Uncharacterized protein</fullName>
    </submittedName>
</protein>
<feature type="transmembrane region" description="Helical" evidence="1">
    <location>
        <begin position="90"/>
        <end position="111"/>
    </location>
</feature>
<dbReference type="Proteomes" id="UP000267096">
    <property type="component" value="Unassembled WGS sequence"/>
</dbReference>
<reference evidence="2 3" key="2">
    <citation type="submission" date="2018-11" db="EMBL/GenBank/DDBJ databases">
        <authorList>
            <consortium name="Pathogen Informatics"/>
        </authorList>
    </citation>
    <scope>NUCLEOTIDE SEQUENCE [LARGE SCALE GENOMIC DNA]</scope>
</reference>
<keyword evidence="1" id="KW-1133">Transmembrane helix</keyword>
<dbReference type="InterPro" id="IPR010761">
    <property type="entry name" value="Clc_prot-like"/>
</dbReference>
<keyword evidence="1" id="KW-0812">Transmembrane</keyword>
<keyword evidence="1" id="KW-0472">Membrane</keyword>
<gene>
    <name evidence="2" type="ORF">ASIM_LOCUS127</name>
</gene>
<keyword evidence="3" id="KW-1185">Reference proteome</keyword>
<evidence type="ECO:0000313" key="3">
    <source>
        <dbReference type="Proteomes" id="UP000267096"/>
    </source>
</evidence>
<evidence type="ECO:0000313" key="2">
    <source>
        <dbReference type="EMBL" id="VDK17396.1"/>
    </source>
</evidence>
<dbReference type="Pfam" id="PF07062">
    <property type="entry name" value="Clc-like"/>
    <property type="match status" value="1"/>
</dbReference>
<feature type="transmembrane region" description="Helical" evidence="1">
    <location>
        <begin position="177"/>
        <end position="199"/>
    </location>
</feature>
<accession>A0A0M3IY94</accession>
<dbReference type="OrthoDB" id="10025519at2759"/>
<dbReference type="EMBL" id="UYRR01000040">
    <property type="protein sequence ID" value="VDK17396.1"/>
    <property type="molecule type" value="Genomic_DNA"/>
</dbReference>
<name>A0A0M3IY94_ANISI</name>
<feature type="transmembrane region" description="Helical" evidence="1">
    <location>
        <begin position="123"/>
        <end position="146"/>
    </location>
</feature>
<evidence type="ECO:0000313" key="4">
    <source>
        <dbReference type="WBParaSite" id="ASIM_0000021201-mRNA-1"/>
    </source>
</evidence>
<dbReference type="WBParaSite" id="ASIM_0000021201-mRNA-1">
    <property type="protein sequence ID" value="ASIM_0000021201-mRNA-1"/>
    <property type="gene ID" value="ASIM_0000021201"/>
</dbReference>
<organism evidence="4">
    <name type="scientific">Anisakis simplex</name>
    <name type="common">Herring worm</name>
    <dbReference type="NCBI Taxonomy" id="6269"/>
    <lineage>
        <taxon>Eukaryota</taxon>
        <taxon>Metazoa</taxon>
        <taxon>Ecdysozoa</taxon>
        <taxon>Nematoda</taxon>
        <taxon>Chromadorea</taxon>
        <taxon>Rhabditida</taxon>
        <taxon>Spirurina</taxon>
        <taxon>Ascaridomorpha</taxon>
        <taxon>Ascaridoidea</taxon>
        <taxon>Anisakidae</taxon>
        <taxon>Anisakis</taxon>
        <taxon>Anisakis simplex complex</taxon>
    </lineage>
</organism>